<protein>
    <submittedName>
        <fullName evidence="1">Uncharacterized protein</fullName>
    </submittedName>
</protein>
<dbReference type="AlphaFoldDB" id="A0A0K2T6N2"/>
<proteinExistence type="predicted"/>
<name>A0A0K2T6N2_LEPSM</name>
<dbReference type="EMBL" id="HACA01004332">
    <property type="protein sequence ID" value="CDW21693.1"/>
    <property type="molecule type" value="Transcribed_RNA"/>
</dbReference>
<accession>A0A0K2T6N2</accession>
<evidence type="ECO:0000313" key="1">
    <source>
        <dbReference type="EMBL" id="CDW21693.1"/>
    </source>
</evidence>
<reference evidence="1" key="1">
    <citation type="submission" date="2014-05" db="EMBL/GenBank/DDBJ databases">
        <authorList>
            <person name="Chronopoulou M."/>
        </authorList>
    </citation>
    <scope>NUCLEOTIDE SEQUENCE</scope>
    <source>
        <tissue evidence="1">Whole organism</tissue>
    </source>
</reference>
<organism evidence="1">
    <name type="scientific">Lepeophtheirus salmonis</name>
    <name type="common">Salmon louse</name>
    <name type="synonym">Caligus salmonis</name>
    <dbReference type="NCBI Taxonomy" id="72036"/>
    <lineage>
        <taxon>Eukaryota</taxon>
        <taxon>Metazoa</taxon>
        <taxon>Ecdysozoa</taxon>
        <taxon>Arthropoda</taxon>
        <taxon>Crustacea</taxon>
        <taxon>Multicrustacea</taxon>
        <taxon>Hexanauplia</taxon>
        <taxon>Copepoda</taxon>
        <taxon>Siphonostomatoida</taxon>
        <taxon>Caligidae</taxon>
        <taxon>Lepeophtheirus</taxon>
    </lineage>
</organism>
<sequence>MYLFVALRCIHPGSTIYMESSRLFWKHIMAMGSDLINYLTKRLYIWESIYVFTMNVCLPRRIPLFVS</sequence>